<feature type="compositionally biased region" description="Basic and acidic residues" evidence="1">
    <location>
        <begin position="33"/>
        <end position="50"/>
    </location>
</feature>
<evidence type="ECO:0000313" key="2">
    <source>
        <dbReference type="EMBL" id="SPO23365.1"/>
    </source>
</evidence>
<feature type="compositionally biased region" description="Basic and acidic residues" evidence="1">
    <location>
        <begin position="1"/>
        <end position="13"/>
    </location>
</feature>
<reference evidence="2 3" key="1">
    <citation type="submission" date="2018-03" db="EMBL/GenBank/DDBJ databases">
        <authorList>
            <person name="Guldener U."/>
        </authorList>
    </citation>
    <scope>NUCLEOTIDE SEQUENCE [LARGE SCALE GENOMIC DNA]</scope>
    <source>
        <strain evidence="2 3">NBRC100155</strain>
    </source>
</reference>
<protein>
    <submittedName>
        <fullName evidence="2">Uncharacterized protein</fullName>
    </submittedName>
</protein>
<name>A0A5C3DYY7_9BASI</name>
<evidence type="ECO:0000313" key="3">
    <source>
        <dbReference type="Proteomes" id="UP000324022"/>
    </source>
</evidence>
<gene>
    <name evidence="2" type="ORF">UTRI_02043</name>
</gene>
<keyword evidence="3" id="KW-1185">Reference proteome</keyword>
<dbReference type="EMBL" id="OOIN01000005">
    <property type="protein sequence ID" value="SPO23365.1"/>
    <property type="molecule type" value="Genomic_DNA"/>
</dbReference>
<proteinExistence type="predicted"/>
<dbReference type="AlphaFoldDB" id="A0A5C3DYY7"/>
<feature type="region of interest" description="Disordered" evidence="1">
    <location>
        <begin position="25"/>
        <end position="50"/>
    </location>
</feature>
<organism evidence="2 3">
    <name type="scientific">Ustilago trichophora</name>
    <dbReference type="NCBI Taxonomy" id="86804"/>
    <lineage>
        <taxon>Eukaryota</taxon>
        <taxon>Fungi</taxon>
        <taxon>Dikarya</taxon>
        <taxon>Basidiomycota</taxon>
        <taxon>Ustilaginomycotina</taxon>
        <taxon>Ustilaginomycetes</taxon>
        <taxon>Ustilaginales</taxon>
        <taxon>Ustilaginaceae</taxon>
        <taxon>Ustilago</taxon>
    </lineage>
</organism>
<feature type="region of interest" description="Disordered" evidence="1">
    <location>
        <begin position="1"/>
        <end position="20"/>
    </location>
</feature>
<dbReference type="Proteomes" id="UP000324022">
    <property type="component" value="Unassembled WGS sequence"/>
</dbReference>
<accession>A0A5C3DYY7</accession>
<evidence type="ECO:0000256" key="1">
    <source>
        <dbReference type="SAM" id="MobiDB-lite"/>
    </source>
</evidence>
<sequence length="135" mass="15657">MRLRREREREAHRPGASPTVLAVLYSHAKHEARRGQKAEEGAAKPEKVERKCGGFSSLEMQSCHSRAQQSTAEHSRAQHRAALCDTLKKWFYRENYEKKWQDRGENVQADLSETRHAKAVLLLRPSRARRIKLKV</sequence>